<organism evidence="2 3">
    <name type="scientific">Eumeta variegata</name>
    <name type="common">Bagworm moth</name>
    <name type="synonym">Eumeta japonica</name>
    <dbReference type="NCBI Taxonomy" id="151549"/>
    <lineage>
        <taxon>Eukaryota</taxon>
        <taxon>Metazoa</taxon>
        <taxon>Ecdysozoa</taxon>
        <taxon>Arthropoda</taxon>
        <taxon>Hexapoda</taxon>
        <taxon>Insecta</taxon>
        <taxon>Pterygota</taxon>
        <taxon>Neoptera</taxon>
        <taxon>Endopterygota</taxon>
        <taxon>Lepidoptera</taxon>
        <taxon>Glossata</taxon>
        <taxon>Ditrysia</taxon>
        <taxon>Tineoidea</taxon>
        <taxon>Psychidae</taxon>
        <taxon>Oiketicinae</taxon>
        <taxon>Eumeta</taxon>
    </lineage>
</organism>
<sequence length="162" mass="18094">MDTASLFDIRDVKINSKSKRVKPRSKASLHLKRLSTRKEAFFLEVHQGTNDSWNYECGGGDHLHSGEFDHRPWPRGRGSKSGLLHLNEIEKKLKTACITPYTRLHALHASQDRRRIASAGGTKKGSDTLDPSNPVTLRTARADGALWQKIRAGALLVDDITK</sequence>
<gene>
    <name evidence="2" type="ORF">EVAR_3069_1</name>
</gene>
<dbReference type="AlphaFoldDB" id="A0A4C1STX7"/>
<reference evidence="2 3" key="1">
    <citation type="journal article" date="2019" name="Commun. Biol.">
        <title>The bagworm genome reveals a unique fibroin gene that provides high tensile strength.</title>
        <authorList>
            <person name="Kono N."/>
            <person name="Nakamura H."/>
            <person name="Ohtoshi R."/>
            <person name="Tomita M."/>
            <person name="Numata K."/>
            <person name="Arakawa K."/>
        </authorList>
    </citation>
    <scope>NUCLEOTIDE SEQUENCE [LARGE SCALE GENOMIC DNA]</scope>
</reference>
<evidence type="ECO:0000313" key="3">
    <source>
        <dbReference type="Proteomes" id="UP000299102"/>
    </source>
</evidence>
<accession>A0A4C1STX7</accession>
<keyword evidence="3" id="KW-1185">Reference proteome</keyword>
<dbReference type="EMBL" id="BGZK01000018">
    <property type="protein sequence ID" value="GBP05592.1"/>
    <property type="molecule type" value="Genomic_DNA"/>
</dbReference>
<evidence type="ECO:0000256" key="1">
    <source>
        <dbReference type="SAM" id="MobiDB-lite"/>
    </source>
</evidence>
<proteinExistence type="predicted"/>
<name>A0A4C1STX7_EUMVA</name>
<feature type="region of interest" description="Disordered" evidence="1">
    <location>
        <begin position="112"/>
        <end position="135"/>
    </location>
</feature>
<comment type="caution">
    <text evidence="2">The sequence shown here is derived from an EMBL/GenBank/DDBJ whole genome shotgun (WGS) entry which is preliminary data.</text>
</comment>
<dbReference type="Proteomes" id="UP000299102">
    <property type="component" value="Unassembled WGS sequence"/>
</dbReference>
<evidence type="ECO:0000313" key="2">
    <source>
        <dbReference type="EMBL" id="GBP05592.1"/>
    </source>
</evidence>
<protein>
    <submittedName>
        <fullName evidence="2">Uncharacterized protein</fullName>
    </submittedName>
</protein>